<dbReference type="RefSeq" id="WP_275469261.1">
    <property type="nucleotide sequence ID" value="NZ_CP110232.1"/>
</dbReference>
<sequence>MEKNMCDYENNWQLNLQNIHLPRWDELPDIDIYMDQLVTLVERYTEPFKVNQSTHPLLTASMVNNYVKQKLIPAPIKKRYDRRHIARLIILTILKQAFDIAIVQKGIELQIKRNQDYALAYEQFCNQMEETIQLFFVDENTVKFELDVLDTTYQPIQLATIALTSKLVTENMLNQLTKKYQTKPDNKEYKND</sequence>
<name>A0AAF0CVG5_9ENTE</name>
<organism evidence="1 2">
    <name type="scientific">Vagococcus intermedius</name>
    <dbReference type="NCBI Taxonomy" id="2991418"/>
    <lineage>
        <taxon>Bacteria</taxon>
        <taxon>Bacillati</taxon>
        <taxon>Bacillota</taxon>
        <taxon>Bacilli</taxon>
        <taxon>Lactobacillales</taxon>
        <taxon>Enterococcaceae</taxon>
        <taxon>Vagococcus</taxon>
    </lineage>
</organism>
<dbReference type="PANTHER" id="PTHR40056">
    <property type="entry name" value="HYPOTHETICAL CYTOSOLIC PROTEIN"/>
    <property type="match status" value="1"/>
</dbReference>
<gene>
    <name evidence="1" type="ORF">OL234_00715</name>
</gene>
<dbReference type="EMBL" id="CP110232">
    <property type="protein sequence ID" value="WEG73462.1"/>
    <property type="molecule type" value="Genomic_DNA"/>
</dbReference>
<keyword evidence="2" id="KW-1185">Reference proteome</keyword>
<dbReference type="AlphaFoldDB" id="A0AAF0CVG5"/>
<reference evidence="1" key="1">
    <citation type="submission" date="2022-10" db="EMBL/GenBank/DDBJ databases">
        <title>Vagococcus sp. isolated from poultry meat.</title>
        <authorList>
            <person name="Johansson P."/>
            <person name="Bjorkroth J."/>
        </authorList>
    </citation>
    <scope>NUCLEOTIDE SEQUENCE</scope>
    <source>
        <strain evidence="1">STAA11</strain>
    </source>
</reference>
<evidence type="ECO:0000313" key="1">
    <source>
        <dbReference type="EMBL" id="WEG73462.1"/>
    </source>
</evidence>
<evidence type="ECO:0000313" key="2">
    <source>
        <dbReference type="Proteomes" id="UP001179647"/>
    </source>
</evidence>
<protein>
    <submittedName>
        <fullName evidence="1">DUF1836 domain-containing protein</fullName>
    </submittedName>
</protein>
<dbReference type="InterPro" id="IPR014975">
    <property type="entry name" value="DUF1836"/>
</dbReference>
<dbReference type="Proteomes" id="UP001179647">
    <property type="component" value="Chromosome"/>
</dbReference>
<accession>A0AAF0CVG5</accession>
<dbReference type="PANTHER" id="PTHR40056:SF1">
    <property type="entry name" value="DUF1836 DOMAIN-CONTAINING PROTEIN"/>
    <property type="match status" value="1"/>
</dbReference>
<dbReference type="KEGG" id="vie:OL234_00715"/>
<dbReference type="Pfam" id="PF08876">
    <property type="entry name" value="DUF1836"/>
    <property type="match status" value="1"/>
</dbReference>
<proteinExistence type="predicted"/>